<feature type="domain" description="C2HC/C3H-type" evidence="7">
    <location>
        <begin position="172"/>
        <end position="201"/>
    </location>
</feature>
<keyword evidence="4" id="KW-0862">Zinc</keyword>
<dbReference type="PROSITE" id="PS52027">
    <property type="entry name" value="ZF_C2HC_C3H"/>
    <property type="match status" value="2"/>
</dbReference>
<evidence type="ECO:0000256" key="4">
    <source>
        <dbReference type="ARBA" id="ARBA00022833"/>
    </source>
</evidence>
<dbReference type="EMBL" id="MKGL01000009">
    <property type="protein sequence ID" value="RNF12094.1"/>
    <property type="molecule type" value="Genomic_DNA"/>
</dbReference>
<dbReference type="VEuPathDB" id="TriTrypDB:TRSC58_06615"/>
<feature type="compositionally biased region" description="Basic and acidic residues" evidence="6">
    <location>
        <begin position="1"/>
        <end position="12"/>
    </location>
</feature>
<dbReference type="GeneID" id="40324444"/>
<accession>A0A3R7KYA2</accession>
<dbReference type="RefSeq" id="XP_029242561.1">
    <property type="nucleotide sequence ID" value="XM_029377588.1"/>
</dbReference>
<evidence type="ECO:0000256" key="3">
    <source>
        <dbReference type="ARBA" id="ARBA00022771"/>
    </source>
</evidence>
<keyword evidence="3 5" id="KW-0863">Zinc-finger</keyword>
<dbReference type="GO" id="GO:0008270">
    <property type="term" value="F:zinc ion binding"/>
    <property type="evidence" value="ECO:0007669"/>
    <property type="project" value="UniProtKB-KW"/>
</dbReference>
<dbReference type="AlphaFoldDB" id="A0A3R7KYA2"/>
<evidence type="ECO:0000256" key="1">
    <source>
        <dbReference type="ARBA" id="ARBA00022723"/>
    </source>
</evidence>
<feature type="domain" description="C2HC/C3H-type" evidence="7">
    <location>
        <begin position="460"/>
        <end position="489"/>
    </location>
</feature>
<feature type="region of interest" description="Disordered" evidence="6">
    <location>
        <begin position="1"/>
        <end position="43"/>
    </location>
</feature>
<feature type="region of interest" description="Disordered" evidence="6">
    <location>
        <begin position="490"/>
        <end position="527"/>
    </location>
</feature>
<organism evidence="8 9">
    <name type="scientific">Trypanosoma rangeli</name>
    <dbReference type="NCBI Taxonomy" id="5698"/>
    <lineage>
        <taxon>Eukaryota</taxon>
        <taxon>Discoba</taxon>
        <taxon>Euglenozoa</taxon>
        <taxon>Kinetoplastea</taxon>
        <taxon>Metakinetoplastina</taxon>
        <taxon>Trypanosomatida</taxon>
        <taxon>Trypanosomatidae</taxon>
        <taxon>Trypanosoma</taxon>
        <taxon>Herpetosoma</taxon>
    </lineage>
</organism>
<gene>
    <name evidence="8" type="ORF">TraAM80_00511</name>
</gene>
<keyword evidence="2" id="KW-0677">Repeat</keyword>
<evidence type="ECO:0000259" key="7">
    <source>
        <dbReference type="PROSITE" id="PS52027"/>
    </source>
</evidence>
<dbReference type="PANTHER" id="PTHR13555">
    <property type="entry name" value="C2H2 ZINC FINGER CGI-62-RELATED"/>
    <property type="match status" value="1"/>
</dbReference>
<dbReference type="Gene3D" id="3.30.160.60">
    <property type="entry name" value="Classic Zinc Finger"/>
    <property type="match status" value="1"/>
</dbReference>
<dbReference type="PANTHER" id="PTHR13555:SF68">
    <property type="entry name" value="ZINC FINGER PROTEIN 474"/>
    <property type="match status" value="1"/>
</dbReference>
<dbReference type="OMA" id="HCAASSE"/>
<dbReference type="InterPro" id="IPR049899">
    <property type="entry name" value="Znf_C2HC_C3H"/>
</dbReference>
<dbReference type="OrthoDB" id="265955at2759"/>
<proteinExistence type="predicted"/>
<name>A0A3R7KYA2_TRYRA</name>
<protein>
    <recommendedName>
        <fullName evidence="7">C2HC/C3H-type domain-containing protein</fullName>
    </recommendedName>
</protein>
<comment type="caution">
    <text evidence="8">The sequence shown here is derived from an EMBL/GenBank/DDBJ whole genome shotgun (WGS) entry which is preliminary data.</text>
</comment>
<dbReference type="InterPro" id="IPR026319">
    <property type="entry name" value="ZC2HC1A/B-like"/>
</dbReference>
<keyword evidence="9" id="KW-1185">Reference proteome</keyword>
<dbReference type="Pfam" id="PF13913">
    <property type="entry name" value="zf-C2HC_2"/>
    <property type="match status" value="3"/>
</dbReference>
<reference evidence="8 9" key="1">
    <citation type="journal article" date="2018" name="BMC Genomics">
        <title>Genomic comparison of Trypanosoma conorhini and Trypanosoma rangeli to Trypanosoma cruzi strains of high and low virulence.</title>
        <authorList>
            <person name="Bradwell K.R."/>
            <person name="Koparde V.N."/>
            <person name="Matveyev A.V."/>
            <person name="Serrano M.G."/>
            <person name="Alves J.M."/>
            <person name="Parikh H."/>
            <person name="Huang B."/>
            <person name="Lee V."/>
            <person name="Espinosa-Alvarez O."/>
            <person name="Ortiz P.A."/>
            <person name="Costa-Martins A.G."/>
            <person name="Teixeira M.M."/>
            <person name="Buck G.A."/>
        </authorList>
    </citation>
    <scope>NUCLEOTIDE SEQUENCE [LARGE SCALE GENOMIC DNA]</scope>
    <source>
        <strain evidence="8 9">AM80</strain>
    </source>
</reference>
<feature type="region of interest" description="Disordered" evidence="6">
    <location>
        <begin position="306"/>
        <end position="402"/>
    </location>
</feature>
<evidence type="ECO:0000256" key="2">
    <source>
        <dbReference type="ARBA" id="ARBA00022737"/>
    </source>
</evidence>
<evidence type="ECO:0000313" key="9">
    <source>
        <dbReference type="Proteomes" id="UP000283634"/>
    </source>
</evidence>
<sequence>MNSRHRDPRDSPSLRAKTPCTPHGARLRISSEPATPRRSSGSVPGLIVTRGLYKVLEEEMQERPAAKPLSARCGGQGSRPNFLFCYLCGLQFSSISLPIHQPQCYVKKLIEWERMDPVKRGPRPMDPEEHGKQMKERAAIGEVRASNGGGRLKRKEVDRFNEAQLEQFNTNMLVKCENCGRTFFPDRLEVHQRSCKPGAASASRPVARTVAARKVGEKTPTKAQNEFYLTHFSTKSTEAVPLDEQRLSAVTSNSVPTERVQSSVFPTHHRQLADGHAVSSTALKEDLLSETLPCVKDTFPVQAGTEEYEDTKNGGGSLSSTAPDATQSVDQDLTTSNEKKVIEPEETLTSHTIREAGENQNTGKETKYTPKQSAISAGLTDDGRRENPPTEDALPSAGSDAAASTAEAAVFASDQPLDDFQPWDDDAAVVRRVVKIPLNNVSRFKHVASRLQVDIHRMDELPRCRFCNRTFKVGRLEKHEDVCLERNKPHPRSSVFTDRHMVTPAPHGARKKNGTRHSAAESCRVGA</sequence>
<keyword evidence="1" id="KW-0479">Metal-binding</keyword>
<feature type="compositionally biased region" description="Polar residues" evidence="6">
    <location>
        <begin position="318"/>
        <end position="336"/>
    </location>
</feature>
<dbReference type="Proteomes" id="UP000283634">
    <property type="component" value="Unassembled WGS sequence"/>
</dbReference>
<evidence type="ECO:0000256" key="5">
    <source>
        <dbReference type="PROSITE-ProRule" id="PRU01371"/>
    </source>
</evidence>
<evidence type="ECO:0000256" key="6">
    <source>
        <dbReference type="SAM" id="MobiDB-lite"/>
    </source>
</evidence>
<feature type="compositionally biased region" description="Polar residues" evidence="6">
    <location>
        <begin position="358"/>
        <end position="375"/>
    </location>
</feature>
<evidence type="ECO:0000313" key="8">
    <source>
        <dbReference type="EMBL" id="RNF12094.1"/>
    </source>
</evidence>